<dbReference type="EMBL" id="WJQU01000002">
    <property type="protein sequence ID" value="KAJ6642599.1"/>
    <property type="molecule type" value="Genomic_DNA"/>
</dbReference>
<dbReference type="PANTHER" id="PTHR10773">
    <property type="entry name" value="DNA-DIRECTED RNA POLYMERASES I, II, AND III SUBUNIT RPABC2"/>
    <property type="match status" value="1"/>
</dbReference>
<evidence type="ECO:0000313" key="2">
    <source>
        <dbReference type="EMBL" id="KAJ6642599.1"/>
    </source>
</evidence>
<evidence type="ECO:0000313" key="3">
    <source>
        <dbReference type="Proteomes" id="UP001151699"/>
    </source>
</evidence>
<accession>A0A9Q0S2V1</accession>
<dbReference type="PANTHER" id="PTHR10773:SF19">
    <property type="match status" value="1"/>
</dbReference>
<proteinExistence type="predicted"/>
<keyword evidence="3" id="KW-1185">Reference proteome</keyword>
<protein>
    <submittedName>
        <fullName evidence="2">Uncharacterized protein</fullName>
    </submittedName>
</protein>
<dbReference type="Proteomes" id="UP001151699">
    <property type="component" value="Chromosome B"/>
</dbReference>
<feature type="compositionally biased region" description="Polar residues" evidence="1">
    <location>
        <begin position="99"/>
        <end position="110"/>
    </location>
</feature>
<gene>
    <name evidence="2" type="ORF">Bhyg_07552</name>
</gene>
<dbReference type="AlphaFoldDB" id="A0A9Q0S2V1"/>
<feature type="compositionally biased region" description="Basic and acidic residues" evidence="1">
    <location>
        <begin position="87"/>
        <end position="97"/>
    </location>
</feature>
<comment type="caution">
    <text evidence="2">The sequence shown here is derived from an EMBL/GenBank/DDBJ whole genome shotgun (WGS) entry which is preliminary data.</text>
</comment>
<reference evidence="2" key="1">
    <citation type="submission" date="2022-07" db="EMBL/GenBank/DDBJ databases">
        <authorList>
            <person name="Trinca V."/>
            <person name="Uliana J.V.C."/>
            <person name="Torres T.T."/>
            <person name="Ward R.J."/>
            <person name="Monesi N."/>
        </authorList>
    </citation>
    <scope>NUCLEOTIDE SEQUENCE</scope>
    <source>
        <strain evidence="2">HSMRA1968</strain>
        <tissue evidence="2">Whole embryos</tissue>
    </source>
</reference>
<dbReference type="OrthoDB" id="6373205at2759"/>
<organism evidence="2 3">
    <name type="scientific">Pseudolycoriella hygida</name>
    <dbReference type="NCBI Taxonomy" id="35572"/>
    <lineage>
        <taxon>Eukaryota</taxon>
        <taxon>Metazoa</taxon>
        <taxon>Ecdysozoa</taxon>
        <taxon>Arthropoda</taxon>
        <taxon>Hexapoda</taxon>
        <taxon>Insecta</taxon>
        <taxon>Pterygota</taxon>
        <taxon>Neoptera</taxon>
        <taxon>Endopterygota</taxon>
        <taxon>Diptera</taxon>
        <taxon>Nematocera</taxon>
        <taxon>Sciaroidea</taxon>
        <taxon>Sciaridae</taxon>
        <taxon>Pseudolycoriella</taxon>
    </lineage>
</organism>
<feature type="region of interest" description="Disordered" evidence="1">
    <location>
        <begin position="79"/>
        <end position="110"/>
    </location>
</feature>
<name>A0A9Q0S2V1_9DIPT</name>
<sequence length="524" mass="59882">MVATWKNDGEEDKFIVKLIKQGKVHKQTSPAFLKSTYPVVFGAFSLNVIRNHLNALKRNSGLFLEDLSEDQITELECSQQDEAQQNSDDKKSSDKHNNRSTTSTQNYPFLCNTFNDPETQSEKVIIAMSIPGGATNVRLTVNTESSVVTIKYLWPATLYTMQDLFKRQINSKRTTIYHPMISSLQSTLENVRQQIDDAPEAIVEVKLPIHVQSSTDSFEFWGVKRDDVVAGIVYEGRPKRGPKRKIPSQSRSDRQSLLNTNKTHFNTKGVVYQEKLFDENFKCLCNNPVKNRMYTRHYSSYGISVCKKALLGVLQISDSRLDTAIQKYYNSETLSDLRGTFSGGLNALPLHKTDEVSAHIASFPKYISHYARGKTDSKFLNAELGLSKIYELYKEEVENPVSKTFYKNIFYSNFNLRFKKPKKDTCLKCDLSAIKIKASTDLELEMAVEWHENHLAKAEKLSKQMKLDIAAAKSDHELETLTYDQQKILTLPRITTSISYYKRQINFYNFGIHIGSSGERKFNL</sequence>
<evidence type="ECO:0000256" key="1">
    <source>
        <dbReference type="SAM" id="MobiDB-lite"/>
    </source>
</evidence>